<dbReference type="PANTHER" id="PTHR45138">
    <property type="entry name" value="REGULATORY COMPONENTS OF SENSORY TRANSDUCTION SYSTEM"/>
    <property type="match status" value="1"/>
</dbReference>
<keyword evidence="6" id="KW-1185">Reference proteome</keyword>
<protein>
    <recommendedName>
        <fullName evidence="1">diguanylate cyclase</fullName>
        <ecNumber evidence="1">2.7.7.65</ecNumber>
    </recommendedName>
</protein>
<evidence type="ECO:0000256" key="2">
    <source>
        <dbReference type="ARBA" id="ARBA00034247"/>
    </source>
</evidence>
<dbReference type="GO" id="GO:0052621">
    <property type="term" value="F:diguanylate cyclase activity"/>
    <property type="evidence" value="ECO:0007669"/>
    <property type="project" value="UniProtKB-EC"/>
</dbReference>
<dbReference type="SMART" id="SM00267">
    <property type="entry name" value="GGDEF"/>
    <property type="match status" value="1"/>
</dbReference>
<dbReference type="Pfam" id="PF00990">
    <property type="entry name" value="GGDEF"/>
    <property type="match status" value="1"/>
</dbReference>
<feature type="domain" description="GGDEF" evidence="4">
    <location>
        <begin position="459"/>
        <end position="591"/>
    </location>
</feature>
<comment type="catalytic activity">
    <reaction evidence="2">
        <text>2 GTP = 3',3'-c-di-GMP + 2 diphosphate</text>
        <dbReference type="Rhea" id="RHEA:24898"/>
        <dbReference type="ChEBI" id="CHEBI:33019"/>
        <dbReference type="ChEBI" id="CHEBI:37565"/>
        <dbReference type="ChEBI" id="CHEBI:58805"/>
        <dbReference type="EC" id="2.7.7.65"/>
    </reaction>
</comment>
<dbReference type="InterPro" id="IPR011623">
    <property type="entry name" value="7TMR_DISM_rcpt_extracell_dom1"/>
</dbReference>
<dbReference type="EMBL" id="NOIH01000003">
    <property type="protein sequence ID" value="OYD55351.1"/>
    <property type="molecule type" value="Genomic_DNA"/>
</dbReference>
<proteinExistence type="predicted"/>
<dbReference type="Pfam" id="PF07695">
    <property type="entry name" value="7TMR-DISM_7TM"/>
    <property type="match status" value="1"/>
</dbReference>
<dbReference type="PANTHER" id="PTHR45138:SF9">
    <property type="entry name" value="DIGUANYLATE CYCLASE DGCM-RELATED"/>
    <property type="match status" value="1"/>
</dbReference>
<dbReference type="Gene3D" id="3.30.70.270">
    <property type="match status" value="1"/>
</dbReference>
<dbReference type="InterPro" id="IPR029787">
    <property type="entry name" value="Nucleotide_cyclase"/>
</dbReference>
<keyword evidence="3" id="KW-0812">Transmembrane</keyword>
<evidence type="ECO:0000256" key="3">
    <source>
        <dbReference type="SAM" id="Phobius"/>
    </source>
</evidence>
<dbReference type="SUPFAM" id="SSF55073">
    <property type="entry name" value="Nucleotide cyclase"/>
    <property type="match status" value="1"/>
</dbReference>
<dbReference type="NCBIfam" id="TIGR00254">
    <property type="entry name" value="GGDEF"/>
    <property type="match status" value="1"/>
</dbReference>
<feature type="transmembrane region" description="Helical" evidence="3">
    <location>
        <begin position="211"/>
        <end position="230"/>
    </location>
</feature>
<feature type="transmembrane region" description="Helical" evidence="3">
    <location>
        <begin position="242"/>
        <end position="262"/>
    </location>
</feature>
<keyword evidence="3" id="KW-0472">Membrane</keyword>
<dbReference type="Proteomes" id="UP000215181">
    <property type="component" value="Unassembled WGS sequence"/>
</dbReference>
<dbReference type="Pfam" id="PF07696">
    <property type="entry name" value="7TMR-DISMED2"/>
    <property type="match status" value="1"/>
</dbReference>
<comment type="caution">
    <text evidence="5">The sequence shown here is derived from an EMBL/GenBank/DDBJ whole genome shotgun (WGS) entry which is preliminary data.</text>
</comment>
<gene>
    <name evidence="5" type="ORF">CGK74_03930</name>
</gene>
<evidence type="ECO:0000313" key="5">
    <source>
        <dbReference type="EMBL" id="OYD55351.1"/>
    </source>
</evidence>
<dbReference type="PROSITE" id="PS50887">
    <property type="entry name" value="GGDEF"/>
    <property type="match status" value="1"/>
</dbReference>
<evidence type="ECO:0000259" key="4">
    <source>
        <dbReference type="PROSITE" id="PS50887"/>
    </source>
</evidence>
<dbReference type="CDD" id="cd01949">
    <property type="entry name" value="GGDEF"/>
    <property type="match status" value="1"/>
</dbReference>
<evidence type="ECO:0000256" key="1">
    <source>
        <dbReference type="ARBA" id="ARBA00012528"/>
    </source>
</evidence>
<feature type="transmembrane region" description="Helical" evidence="3">
    <location>
        <begin position="304"/>
        <end position="327"/>
    </location>
</feature>
<dbReference type="EC" id="2.7.7.65" evidence="1"/>
<feature type="transmembrane region" description="Helical" evidence="3">
    <location>
        <begin position="395"/>
        <end position="412"/>
    </location>
</feature>
<dbReference type="OrthoDB" id="5289013at2"/>
<evidence type="ECO:0000313" key="6">
    <source>
        <dbReference type="Proteomes" id="UP000215181"/>
    </source>
</evidence>
<feature type="transmembrane region" description="Helical" evidence="3">
    <location>
        <begin position="333"/>
        <end position="354"/>
    </location>
</feature>
<reference evidence="5 6" key="1">
    <citation type="submission" date="2017-07" db="EMBL/GenBank/DDBJ databases">
        <title>Thauera sp. KNDSS-Mac4 genome sequence and assembly.</title>
        <authorList>
            <person name="Mayilraj S."/>
        </authorList>
    </citation>
    <scope>NUCLEOTIDE SEQUENCE [LARGE SCALE GENOMIC DNA]</scope>
    <source>
        <strain evidence="5 6">KNDSS-Mac4</strain>
    </source>
</reference>
<dbReference type="InterPro" id="IPR000160">
    <property type="entry name" value="GGDEF_dom"/>
</dbReference>
<accession>A0A235F2A0</accession>
<dbReference type="Gene3D" id="2.60.40.2380">
    <property type="match status" value="1"/>
</dbReference>
<dbReference type="FunFam" id="3.30.70.270:FF:000001">
    <property type="entry name" value="Diguanylate cyclase domain protein"/>
    <property type="match status" value="1"/>
</dbReference>
<name>A0A235F2A0_9RHOO</name>
<dbReference type="InterPro" id="IPR011622">
    <property type="entry name" value="7TMR_DISM_rcpt_extracell_dom2"/>
</dbReference>
<organism evidence="5 6">
    <name type="scientific">Thauera propionica</name>
    <dbReference type="NCBI Taxonomy" id="2019431"/>
    <lineage>
        <taxon>Bacteria</taxon>
        <taxon>Pseudomonadati</taxon>
        <taxon>Pseudomonadota</taxon>
        <taxon>Betaproteobacteria</taxon>
        <taxon>Rhodocyclales</taxon>
        <taxon>Zoogloeaceae</taxon>
        <taxon>Thauera</taxon>
    </lineage>
</organism>
<dbReference type="AlphaFoldDB" id="A0A235F2A0"/>
<feature type="transmembrane region" description="Helical" evidence="3">
    <location>
        <begin position="274"/>
        <end position="292"/>
    </location>
</feature>
<dbReference type="InterPro" id="IPR050469">
    <property type="entry name" value="Diguanylate_Cyclase"/>
</dbReference>
<dbReference type="InterPro" id="IPR043128">
    <property type="entry name" value="Rev_trsase/Diguanyl_cyclase"/>
</dbReference>
<keyword evidence="3" id="KW-1133">Transmembrane helix</keyword>
<feature type="transmembrane region" description="Helical" evidence="3">
    <location>
        <begin position="361"/>
        <end position="383"/>
    </location>
</feature>
<sequence>MTKSERNPKRGACRRTVPTLGTVHVHVRAPGSGVPYRLLLVGLFLVLVALLQAGPADAADARAPALAVLLEDGAVLGAEQALALQREGRFRDLPAGVPKFGIGSRPVWIHLAVDHASSEPLPRQLLTGVPWVERLDVFVLQDGQVRSVQQAGDGDAALRGPMGSLGFAFDLSFAPGRSDVLIRAQTADPLVMPLRLLPLDEAIELQRRHDYGFGLLYGFLLALIAYNAMIFIGLRHRSHLDYVLYVGTFLLLSLAYSGHGIARLWPGQAGFQQYVILVLMVVLACMGLRFASGFLRLEQIAPRAVWGVRGFCLAALLAIGACTLFGLQSAAVFTAFVVVQVFSVLMCLIGVVGLRARQDGAPYFLAGAVSGMVGASVTAMAVWRGLPFTELTFHAAEFGFAVDGTILALALADRMRRIRVQQLQAEHLAALDPLTGLRNRRAFAEQAAPVWSTARRHGRPLSVIVLDLDHFKRINDSHGHSIGDAVLVAAARAIERDCRAGDIAARWGGEEFIVLMPETSGQQAWAMAERLLDSVRSIDLSLGGERLGVSASVGVAEWRGHDDLEELIREADAWMYASKRAGRDRVSGSPPAGDRAFAG</sequence>